<dbReference type="EMBL" id="LXFE01000784">
    <property type="protein sequence ID" value="OLL24470.1"/>
    <property type="molecule type" value="Genomic_DNA"/>
</dbReference>
<proteinExistence type="predicted"/>
<dbReference type="OrthoDB" id="5282002at2759"/>
<dbReference type="InterPro" id="IPR046824">
    <property type="entry name" value="Mss51-like_C"/>
</dbReference>
<dbReference type="OMA" id="CSEEHWA"/>
<dbReference type="PANTHER" id="PTHR28069">
    <property type="entry name" value="GH20023P"/>
    <property type="match status" value="1"/>
</dbReference>
<evidence type="ECO:0000313" key="4">
    <source>
        <dbReference type="Proteomes" id="UP000186594"/>
    </source>
</evidence>
<organism evidence="3 4">
    <name type="scientific">Neolecta irregularis (strain DAH-3)</name>
    <dbReference type="NCBI Taxonomy" id="1198029"/>
    <lineage>
        <taxon>Eukaryota</taxon>
        <taxon>Fungi</taxon>
        <taxon>Dikarya</taxon>
        <taxon>Ascomycota</taxon>
        <taxon>Taphrinomycotina</taxon>
        <taxon>Neolectales</taxon>
        <taxon>Neolectaceae</taxon>
        <taxon>Neolecta</taxon>
    </lineage>
</organism>
<accession>A0A1U7LP73</accession>
<protein>
    <submittedName>
        <fullName evidence="3">Protein MSS51, mitochondrial</fullName>
    </submittedName>
</protein>
<comment type="caution">
    <text evidence="3">The sequence shown here is derived from an EMBL/GenBank/DDBJ whole genome shotgun (WGS) entry which is preliminary data.</text>
</comment>
<evidence type="ECO:0000313" key="3">
    <source>
        <dbReference type="EMBL" id="OLL24470.1"/>
    </source>
</evidence>
<dbReference type="Pfam" id="PF20179">
    <property type="entry name" value="MSS51_C"/>
    <property type="match status" value="1"/>
</dbReference>
<reference evidence="3 4" key="1">
    <citation type="submission" date="2016-04" db="EMBL/GenBank/DDBJ databases">
        <title>Evolutionary innovation and constraint leading to complex multicellularity in the Ascomycota.</title>
        <authorList>
            <person name="Cisse O."/>
            <person name="Nguyen A."/>
            <person name="Hewitt D.A."/>
            <person name="Jedd G."/>
            <person name="Stajich J.E."/>
        </authorList>
    </citation>
    <scope>NUCLEOTIDE SEQUENCE [LARGE SCALE GENOMIC DNA]</scope>
    <source>
        <strain evidence="3 4">DAH-3</strain>
    </source>
</reference>
<evidence type="ECO:0000259" key="2">
    <source>
        <dbReference type="Pfam" id="PF20179"/>
    </source>
</evidence>
<gene>
    <name evidence="3" type="ORF">NEOLI_005323</name>
</gene>
<feature type="domain" description="Mitochondrial splicing suppressor 51 zinc-finger" evidence="1">
    <location>
        <begin position="47"/>
        <end position="95"/>
    </location>
</feature>
<sequence length="417" mass="48041">FRKTPEVPNELFTRKAFIEQDNLFHKLSRSPFPGMREKGETIRRLAKCPVSGTPVAFECPDCGFPTHATKEDWEVDKDHDNYCDQLRIANVDEHDVRSGRQFPELEFPTGQDPECTVNMDSWDLLLFTRQFPPANSERSLRHVSNLLSYPMTVASVLYQFSPYILKNRLTIEGLKSLTALRFALHPKNIAAAAESLPSDRDLLQPVRIFIVGARSEASLPKFFWQQMAYMFPHSKFNIIFIGPEANIGLVGEAGIRQCKREDEARARAGLEPLDRSQKTVEAFSPQLTFITYPEVFQGLHESKTFVPYDPYYDVFFLFGPGLAYEKVQEGWRTTIKQLLDTKCAIFCTGYNEKDMKKDVNFIQDNFSCHYDILLTPGKHRFKSLAYEPSWFDPREIAQTNWGIYGIRGKRYQVRAAE</sequence>
<dbReference type="STRING" id="1198029.A0A1U7LP73"/>
<feature type="non-terminal residue" evidence="3">
    <location>
        <position position="1"/>
    </location>
</feature>
<dbReference type="AlphaFoldDB" id="A0A1U7LP73"/>
<evidence type="ECO:0000259" key="1">
    <source>
        <dbReference type="Pfam" id="PF13824"/>
    </source>
</evidence>
<dbReference type="PANTHER" id="PTHR28069:SF1">
    <property type="entry name" value="PROTEIN MSS51, MITOCHONDRIAL"/>
    <property type="match status" value="1"/>
</dbReference>
<name>A0A1U7LP73_NEOID</name>
<keyword evidence="4" id="KW-1185">Reference proteome</keyword>
<dbReference type="Pfam" id="PF13824">
    <property type="entry name" value="zf-Mss51"/>
    <property type="match status" value="1"/>
</dbReference>
<dbReference type="Proteomes" id="UP000186594">
    <property type="component" value="Unassembled WGS sequence"/>
</dbReference>
<dbReference type="InterPro" id="IPR032717">
    <property type="entry name" value="Mss51_Znf"/>
</dbReference>
<feature type="domain" description="Mitochondrial splicing suppressor 51-like C-terminal" evidence="2">
    <location>
        <begin position="193"/>
        <end position="389"/>
    </location>
</feature>